<dbReference type="InterPro" id="IPR011010">
    <property type="entry name" value="DNA_brk_join_enz"/>
</dbReference>
<dbReference type="InterPro" id="IPR050090">
    <property type="entry name" value="Tyrosine_recombinase_XerCD"/>
</dbReference>
<dbReference type="AlphaFoldDB" id="A0A2A7MVS8"/>
<comment type="caution">
    <text evidence="9">The sequence shown here is derived from an EMBL/GenBank/DDBJ whole genome shotgun (WGS) entry which is preliminary data.</text>
</comment>
<dbReference type="PROSITE" id="PS51900">
    <property type="entry name" value="CB"/>
    <property type="match status" value="1"/>
</dbReference>
<dbReference type="InterPro" id="IPR044068">
    <property type="entry name" value="CB"/>
</dbReference>
<dbReference type="EMBL" id="PDCP01000039">
    <property type="protein sequence ID" value="PEG35922.1"/>
    <property type="molecule type" value="Genomic_DNA"/>
</dbReference>
<dbReference type="PANTHER" id="PTHR30349">
    <property type="entry name" value="PHAGE INTEGRASE-RELATED"/>
    <property type="match status" value="1"/>
</dbReference>
<dbReference type="InterPro" id="IPR010998">
    <property type="entry name" value="Integrase_recombinase_N"/>
</dbReference>
<dbReference type="GO" id="GO:0015074">
    <property type="term" value="P:DNA integration"/>
    <property type="evidence" value="ECO:0007669"/>
    <property type="project" value="UniProtKB-KW"/>
</dbReference>
<protein>
    <submittedName>
        <fullName evidence="9">Site-specific integrase</fullName>
    </submittedName>
</protein>
<reference evidence="9 10" key="1">
    <citation type="submission" date="2017-10" db="EMBL/GenBank/DDBJ databases">
        <title>The new phylogeny of genus Mycobacterium.</title>
        <authorList>
            <person name="Tortoli E."/>
            <person name="Trovato A."/>
            <person name="Cirillo D.M."/>
        </authorList>
    </citation>
    <scope>NUCLEOTIDE SEQUENCE [LARGE SCALE GENOMIC DNA]</scope>
    <source>
        <strain evidence="9 10">CCUG37673</strain>
    </source>
</reference>
<dbReference type="Pfam" id="PF14659">
    <property type="entry name" value="Phage_int_SAM_3"/>
    <property type="match status" value="1"/>
</dbReference>
<name>A0A2A7MVS8_MYCAG</name>
<dbReference type="Pfam" id="PF00589">
    <property type="entry name" value="Phage_integrase"/>
    <property type="match status" value="1"/>
</dbReference>
<dbReference type="GO" id="GO:0003677">
    <property type="term" value="F:DNA binding"/>
    <property type="evidence" value="ECO:0007669"/>
    <property type="project" value="UniProtKB-UniRule"/>
</dbReference>
<keyword evidence="2" id="KW-0229">DNA integration</keyword>
<dbReference type="OrthoDB" id="1822491at2"/>
<dbReference type="Gene3D" id="1.10.150.130">
    <property type="match status" value="1"/>
</dbReference>
<gene>
    <name evidence="9" type="ORF">CQY20_20570</name>
    <name evidence="8" type="ORF">MAGR_56780</name>
</gene>
<evidence type="ECO:0000313" key="10">
    <source>
        <dbReference type="Proteomes" id="UP000220914"/>
    </source>
</evidence>
<dbReference type="PANTHER" id="PTHR30349:SF64">
    <property type="entry name" value="PROPHAGE INTEGRASE INTD-RELATED"/>
    <property type="match status" value="1"/>
</dbReference>
<evidence type="ECO:0000256" key="4">
    <source>
        <dbReference type="ARBA" id="ARBA00023172"/>
    </source>
</evidence>
<evidence type="ECO:0000256" key="3">
    <source>
        <dbReference type="ARBA" id="ARBA00023125"/>
    </source>
</evidence>
<dbReference type="GO" id="GO:0006310">
    <property type="term" value="P:DNA recombination"/>
    <property type="evidence" value="ECO:0007669"/>
    <property type="project" value="UniProtKB-KW"/>
</dbReference>
<proteinExistence type="inferred from homology"/>
<dbReference type="Gene3D" id="1.10.443.10">
    <property type="entry name" value="Intergrase catalytic core"/>
    <property type="match status" value="1"/>
</dbReference>
<reference evidence="8" key="3">
    <citation type="submission" date="2020-02" db="EMBL/GenBank/DDBJ databases">
        <authorList>
            <person name="Matsumoto Y."/>
            <person name="Motooka D."/>
            <person name="Nakamura S."/>
        </authorList>
    </citation>
    <scope>NUCLEOTIDE SEQUENCE</scope>
    <source>
        <strain evidence="8">JCM 6377</strain>
    </source>
</reference>
<evidence type="ECO:0000259" key="7">
    <source>
        <dbReference type="PROSITE" id="PS51900"/>
    </source>
</evidence>
<dbReference type="InterPro" id="IPR004107">
    <property type="entry name" value="Integrase_SAM-like_N"/>
</dbReference>
<dbReference type="Proteomes" id="UP000465302">
    <property type="component" value="Unassembled WGS sequence"/>
</dbReference>
<evidence type="ECO:0000259" key="6">
    <source>
        <dbReference type="PROSITE" id="PS51898"/>
    </source>
</evidence>
<dbReference type="InterPro" id="IPR013762">
    <property type="entry name" value="Integrase-like_cat_sf"/>
</dbReference>
<keyword evidence="4" id="KW-0233">DNA recombination</keyword>
<evidence type="ECO:0000256" key="5">
    <source>
        <dbReference type="PROSITE-ProRule" id="PRU01248"/>
    </source>
</evidence>
<evidence type="ECO:0000313" key="11">
    <source>
        <dbReference type="Proteomes" id="UP000465302"/>
    </source>
</evidence>
<dbReference type="RefSeq" id="WP_097941925.1">
    <property type="nucleotide sequence ID" value="NZ_BLKS01000001.1"/>
</dbReference>
<evidence type="ECO:0000313" key="9">
    <source>
        <dbReference type="EMBL" id="PEG35922.1"/>
    </source>
</evidence>
<dbReference type="EMBL" id="BLKS01000001">
    <property type="protein sequence ID" value="GFG54237.1"/>
    <property type="molecule type" value="Genomic_DNA"/>
</dbReference>
<keyword evidence="3 5" id="KW-0238">DNA-binding</keyword>
<evidence type="ECO:0000256" key="2">
    <source>
        <dbReference type="ARBA" id="ARBA00022908"/>
    </source>
</evidence>
<keyword evidence="10" id="KW-1185">Reference proteome</keyword>
<sequence length="384" mass="43014">MAGNTPRGIRKRLNTAGESRYQVRYLIRDPEVPSGWVETSATFPTLREAKAFKSERDNEAALGARRFDPRLGRTPLQRIWAQFSDSKKPAVSPKTWSGYTQHWELRIKPRFGHLPVDEITRADVQAFVDGLKVGPWAKVSTLRLLRSILDVAHQDGRIRQNPATGVSAGRIPERERHRYLTAQEVQTLAIACGDQGDVVTVLAYTGLRWSELVGLRVKDVDLGARRLYVRRAAPEVEGRIVIGPPKTRAGIRTVPLPQVVVDIFKGRITGRGPDEPAVTSPNGAMLRSNNWRRHTHWNKALKKTDLAPLTIHDLRHTYASLARKSGADLRYVQKTMGHSTPTVTANIYSDLYSDELDQVATNLDQLHATEIHTPKTGQEPDESN</sequence>
<organism evidence="9 10">
    <name type="scientific">Mycolicibacterium agri</name>
    <name type="common">Mycobacterium agri</name>
    <dbReference type="NCBI Taxonomy" id="36811"/>
    <lineage>
        <taxon>Bacteria</taxon>
        <taxon>Bacillati</taxon>
        <taxon>Actinomycetota</taxon>
        <taxon>Actinomycetes</taxon>
        <taxon>Mycobacteriales</taxon>
        <taxon>Mycobacteriaceae</taxon>
        <taxon>Mycolicibacterium</taxon>
    </lineage>
</organism>
<evidence type="ECO:0000256" key="1">
    <source>
        <dbReference type="ARBA" id="ARBA00008857"/>
    </source>
</evidence>
<comment type="similarity">
    <text evidence="1">Belongs to the 'phage' integrase family.</text>
</comment>
<feature type="domain" description="Tyr recombinase" evidence="6">
    <location>
        <begin position="175"/>
        <end position="361"/>
    </location>
</feature>
<dbReference type="PROSITE" id="PS51898">
    <property type="entry name" value="TYR_RECOMBINASE"/>
    <property type="match status" value="1"/>
</dbReference>
<dbReference type="SUPFAM" id="SSF56349">
    <property type="entry name" value="DNA breaking-rejoining enzymes"/>
    <property type="match status" value="1"/>
</dbReference>
<dbReference type="CDD" id="cd01189">
    <property type="entry name" value="INT_ICEBs1_C_like"/>
    <property type="match status" value="1"/>
</dbReference>
<dbReference type="InterPro" id="IPR002104">
    <property type="entry name" value="Integrase_catalytic"/>
</dbReference>
<accession>A0A2A7MVS8</accession>
<feature type="domain" description="Core-binding (CB)" evidence="7">
    <location>
        <begin position="74"/>
        <end position="156"/>
    </location>
</feature>
<dbReference type="Proteomes" id="UP000220914">
    <property type="component" value="Unassembled WGS sequence"/>
</dbReference>
<evidence type="ECO:0000313" key="8">
    <source>
        <dbReference type="EMBL" id="GFG54237.1"/>
    </source>
</evidence>
<reference evidence="8 11" key="2">
    <citation type="journal article" date="2019" name="Emerg. Microbes Infect.">
        <title>Comprehensive subspecies identification of 175 nontuberculous mycobacteria species based on 7547 genomic profiles.</title>
        <authorList>
            <person name="Matsumoto Y."/>
            <person name="Kinjo T."/>
            <person name="Motooka D."/>
            <person name="Nabeya D."/>
            <person name="Jung N."/>
            <person name="Uechi K."/>
            <person name="Horii T."/>
            <person name="Iida T."/>
            <person name="Fujita J."/>
            <person name="Nakamura S."/>
        </authorList>
    </citation>
    <scope>NUCLEOTIDE SEQUENCE [LARGE SCALE GENOMIC DNA]</scope>
    <source>
        <strain evidence="8 11">JCM 6377</strain>
    </source>
</reference>